<dbReference type="EMBL" id="CP019082">
    <property type="protein sequence ID" value="APW59222.1"/>
    <property type="molecule type" value="Genomic_DNA"/>
</dbReference>
<protein>
    <submittedName>
        <fullName evidence="1">Uncharacterized protein</fullName>
    </submittedName>
</protein>
<dbReference type="STRING" id="1387353.BSF38_00637"/>
<dbReference type="OrthoDB" id="282994at2"/>
<dbReference type="AlphaFoldDB" id="A0A1U7CJW4"/>
<proteinExistence type="predicted"/>
<name>A0A1U7CJW4_9BACT</name>
<gene>
    <name evidence="1" type="ORF">BSF38_00637</name>
</gene>
<evidence type="ECO:0000313" key="1">
    <source>
        <dbReference type="EMBL" id="APW59222.1"/>
    </source>
</evidence>
<sequence length="151" mass="16531">MASHRERDVRNAIHELLDVSGAFDGVYLSGLPEDRGERSGDRRAAVVEPEATTAADHWDDTTGAMVMTATAALTFLARDDDPQLRDEAVELLLNTAAAVLNGRSLADVTLPGSTRIRSWTWLKPNAPERRIVAKLAFQYLVEGWSGLDLSE</sequence>
<evidence type="ECO:0000313" key="2">
    <source>
        <dbReference type="Proteomes" id="UP000186309"/>
    </source>
</evidence>
<dbReference type="Proteomes" id="UP000186309">
    <property type="component" value="Chromosome"/>
</dbReference>
<organism evidence="1 2">
    <name type="scientific">Paludisphaera borealis</name>
    <dbReference type="NCBI Taxonomy" id="1387353"/>
    <lineage>
        <taxon>Bacteria</taxon>
        <taxon>Pseudomonadati</taxon>
        <taxon>Planctomycetota</taxon>
        <taxon>Planctomycetia</taxon>
        <taxon>Isosphaerales</taxon>
        <taxon>Isosphaeraceae</taxon>
        <taxon>Paludisphaera</taxon>
    </lineage>
</organism>
<reference evidence="2" key="1">
    <citation type="submission" date="2016-12" db="EMBL/GenBank/DDBJ databases">
        <title>Comparative genomics of four Isosphaeraceae planctomycetes: a common pool of plasmids and glycoside hydrolase genes.</title>
        <authorList>
            <person name="Ivanova A."/>
        </authorList>
    </citation>
    <scope>NUCLEOTIDE SEQUENCE [LARGE SCALE GENOMIC DNA]</scope>
    <source>
        <strain evidence="2">PX4</strain>
    </source>
</reference>
<dbReference type="KEGG" id="pbor:BSF38_00637"/>
<keyword evidence="2" id="KW-1185">Reference proteome</keyword>
<accession>A0A1U7CJW4</accession>
<dbReference type="RefSeq" id="WP_076343429.1">
    <property type="nucleotide sequence ID" value="NZ_CP019082.1"/>
</dbReference>